<proteinExistence type="predicted"/>
<dbReference type="RefSeq" id="WP_231334712.1">
    <property type="nucleotide sequence ID" value="NZ_CP059572.1"/>
</dbReference>
<keyword evidence="2" id="KW-1185">Reference proteome</keyword>
<dbReference type="EMBL" id="CP059572">
    <property type="protein sequence ID" value="QXJ21558.1"/>
    <property type="molecule type" value="Genomic_DNA"/>
</dbReference>
<accession>A0ABX8QSF0</accession>
<organism evidence="1 2">
    <name type="scientific">Actinomadura graeca</name>
    <dbReference type="NCBI Taxonomy" id="2750812"/>
    <lineage>
        <taxon>Bacteria</taxon>
        <taxon>Bacillati</taxon>
        <taxon>Actinomycetota</taxon>
        <taxon>Actinomycetes</taxon>
        <taxon>Streptosporangiales</taxon>
        <taxon>Thermomonosporaceae</taxon>
        <taxon>Actinomadura</taxon>
    </lineage>
</organism>
<evidence type="ECO:0000313" key="1">
    <source>
        <dbReference type="EMBL" id="QXJ21558.1"/>
    </source>
</evidence>
<evidence type="ECO:0000313" key="2">
    <source>
        <dbReference type="Proteomes" id="UP001049518"/>
    </source>
</evidence>
<gene>
    <name evidence="1" type="ORF">AGRA3207_002420</name>
</gene>
<sequence length="141" mass="15062">MSGHEAVIRAMGGEFPGWQIEGSDDALGIDWQAGRPPAPDHGGIVATYADSLLVLRKLLEAAQDRDHRLAVRTLAARLGERGVTVRTYQANLIVTGPDERELIVICGRAVFRWAMGEEIGPVTGMDRAVQDVADAAKAGSS</sequence>
<name>A0ABX8QSF0_9ACTN</name>
<reference evidence="1" key="1">
    <citation type="submission" date="2020-07" db="EMBL/GenBank/DDBJ databases">
        <authorList>
            <person name="Tarantini F.S."/>
            <person name="Hong K.W."/>
            <person name="Chan K.G."/>
        </authorList>
    </citation>
    <scope>NUCLEOTIDE SEQUENCE</scope>
    <source>
        <strain evidence="1">32-07</strain>
    </source>
</reference>
<dbReference type="Proteomes" id="UP001049518">
    <property type="component" value="Chromosome"/>
</dbReference>
<protein>
    <submittedName>
        <fullName evidence="1">Uncharacterized protein</fullName>
    </submittedName>
</protein>